<evidence type="ECO:0000259" key="19">
    <source>
        <dbReference type="PROSITE" id="PS50110"/>
    </source>
</evidence>
<keyword evidence="12" id="KW-0902">Two-component regulatory system</keyword>
<dbReference type="SUPFAM" id="SSF47384">
    <property type="entry name" value="Homodimeric domain of signal transducing histidine kinase"/>
    <property type="match status" value="1"/>
</dbReference>
<dbReference type="SMART" id="SM00387">
    <property type="entry name" value="HATPase_c"/>
    <property type="match status" value="1"/>
</dbReference>
<keyword evidence="8" id="KW-0547">Nucleotide-binding</keyword>
<keyword evidence="10" id="KW-0067">ATP-binding</keyword>
<keyword evidence="5 15" id="KW-0597">Phosphoprotein</keyword>
<feature type="domain" description="HPt" evidence="21">
    <location>
        <begin position="844"/>
        <end position="931"/>
    </location>
</feature>
<evidence type="ECO:0000259" key="18">
    <source>
        <dbReference type="PROSITE" id="PS50109"/>
    </source>
</evidence>
<dbReference type="InterPro" id="IPR004358">
    <property type="entry name" value="Sig_transdc_His_kin-like_C"/>
</dbReference>
<evidence type="ECO:0000256" key="16">
    <source>
        <dbReference type="SAM" id="Coils"/>
    </source>
</evidence>
<sequence>MWKTSLTVKLTVAFTAILVALWLMIETVAYNNTYSSLLNKKLASFGEANHLQAQVIKRLFNDAIEDVQRLTKLHRSFSKIGIFDTKGIVSRYFPFSNESKNYQDVMNMWFVQTFGSAGQHHYIDTFIIQPEKGITLYAQTDTSEAIFKSRVKTLKKLSTLKAVRGIRWGEPLWDKETQSYNLSFSYSEYPNDSKALQLGFTLNFEPIVALNSFDSMSPEALSFFLIPNGKIFSLSPESTTPTSLEDLTALYAEKNRSSAGHLKDADFGGYHVIKERINGPDWLQVTLISNDYVKQVALEPILSELPWALISLFVMLMILLMALRYHVAKPLGHFVDIITNDIQDTLDRRLPASSTKELDQIAKAYNRLLDTIKENYNNLEKDIESRTLELGIAKLKAEKATERKTEHLTSISHEIRTPLNGINGSLELLGQTSLSMKQKDLVETAYNCGNSLLAIINNLLDFSRIEADQIHLNKQLTSILQIIDDAMCTVSSRAVHKNIKLQCFLSERVPEEAVFDPVRVRQVLVNLLGNAVKFTDVGHIRLDVETDNEALLFHVTDSGMGIRKQDLSRIFEPFAQTYHQEMGTGLGLPISTRLASFMGGQLSVISEFHKGSTFTFMLPLENPICTIRLSSEAVYAPKFLHAQIALWGGEPVEEEQIELANPELSNPELSYLPRRLLCLLREIQQGFSLSTKKDHHTHLLPWKLKILLVDDVETNRIIISKMLIELKQDVVSVSSGTAALEKGKRRIFDLVLMDIRMPGLNGYQTTEQWRINEEILDNDCPILALTANAEPTEYKHAIAVGMNDYLTKPVTLDKLSKVLDKVAELQIDRDVNLDINDETERPIINIFDHDLKDKLVKELTRMVEQGQSDINERKWNDLADILHQIKGCSGVAGVTDMTAAAQQLEVNLIESGYLLKEDLDKLSELIEALRK</sequence>
<dbReference type="NCBIfam" id="NF011874">
    <property type="entry name" value="PRK15347.1"/>
    <property type="match status" value="1"/>
</dbReference>
<feature type="domain" description="HAMP" evidence="20">
    <location>
        <begin position="346"/>
        <end position="377"/>
    </location>
</feature>
<dbReference type="RefSeq" id="WP_248938992.1">
    <property type="nucleotide sequence ID" value="NZ_JAKIKS010000010.1"/>
</dbReference>
<evidence type="ECO:0000256" key="15">
    <source>
        <dbReference type="PROSITE-ProRule" id="PRU00169"/>
    </source>
</evidence>
<dbReference type="EMBL" id="JAKIKS010000010">
    <property type="protein sequence ID" value="MCL1123706.1"/>
    <property type="molecule type" value="Genomic_DNA"/>
</dbReference>
<feature type="domain" description="Histidine kinase" evidence="18">
    <location>
        <begin position="410"/>
        <end position="622"/>
    </location>
</feature>
<dbReference type="Gene3D" id="1.10.287.130">
    <property type="match status" value="1"/>
</dbReference>
<evidence type="ECO:0000256" key="17">
    <source>
        <dbReference type="SAM" id="Phobius"/>
    </source>
</evidence>
<evidence type="ECO:0000256" key="5">
    <source>
        <dbReference type="ARBA" id="ARBA00022553"/>
    </source>
</evidence>
<evidence type="ECO:0000256" key="2">
    <source>
        <dbReference type="ARBA" id="ARBA00004651"/>
    </source>
</evidence>
<dbReference type="InterPro" id="IPR011006">
    <property type="entry name" value="CheY-like_superfamily"/>
</dbReference>
<feature type="coiled-coil region" evidence="16">
    <location>
        <begin position="362"/>
        <end position="389"/>
    </location>
</feature>
<keyword evidence="11 17" id="KW-1133">Transmembrane helix</keyword>
<dbReference type="SUPFAM" id="SSF52172">
    <property type="entry name" value="CheY-like"/>
    <property type="match status" value="1"/>
</dbReference>
<name>A0ABT0L7M9_9GAMM</name>
<evidence type="ECO:0000256" key="7">
    <source>
        <dbReference type="ARBA" id="ARBA00022692"/>
    </source>
</evidence>
<evidence type="ECO:0000256" key="4">
    <source>
        <dbReference type="ARBA" id="ARBA00022475"/>
    </source>
</evidence>
<dbReference type="InterPro" id="IPR005467">
    <property type="entry name" value="His_kinase_dom"/>
</dbReference>
<keyword evidence="6" id="KW-0808">Transferase</keyword>
<proteinExistence type="predicted"/>
<feature type="transmembrane region" description="Helical" evidence="17">
    <location>
        <begin position="305"/>
        <end position="323"/>
    </location>
</feature>
<evidence type="ECO:0000313" key="22">
    <source>
        <dbReference type="EMBL" id="MCL1123706.1"/>
    </source>
</evidence>
<dbReference type="InterPro" id="IPR003661">
    <property type="entry name" value="HisK_dim/P_dom"/>
</dbReference>
<dbReference type="PANTHER" id="PTHR45339:SF1">
    <property type="entry name" value="HYBRID SIGNAL TRANSDUCTION HISTIDINE KINASE J"/>
    <property type="match status" value="1"/>
</dbReference>
<feature type="domain" description="Response regulatory" evidence="19">
    <location>
        <begin position="705"/>
        <end position="823"/>
    </location>
</feature>
<dbReference type="CDD" id="cd17546">
    <property type="entry name" value="REC_hyHK_CKI1_RcsC-like"/>
    <property type="match status" value="1"/>
</dbReference>
<dbReference type="SUPFAM" id="SSF55874">
    <property type="entry name" value="ATPase domain of HSP90 chaperone/DNA topoisomerase II/histidine kinase"/>
    <property type="match status" value="1"/>
</dbReference>
<keyword evidence="4" id="KW-1003">Cell membrane</keyword>
<evidence type="ECO:0000256" key="13">
    <source>
        <dbReference type="ARBA" id="ARBA00023136"/>
    </source>
</evidence>
<comment type="subcellular location">
    <subcellularLocation>
        <location evidence="2">Cell membrane</location>
        <topology evidence="2">Multi-pass membrane protein</topology>
    </subcellularLocation>
</comment>
<keyword evidence="16" id="KW-0175">Coiled coil</keyword>
<dbReference type="PROSITE" id="PS50109">
    <property type="entry name" value="HIS_KIN"/>
    <property type="match status" value="1"/>
</dbReference>
<evidence type="ECO:0000256" key="10">
    <source>
        <dbReference type="ARBA" id="ARBA00022840"/>
    </source>
</evidence>
<evidence type="ECO:0000256" key="9">
    <source>
        <dbReference type="ARBA" id="ARBA00022777"/>
    </source>
</evidence>
<dbReference type="InterPro" id="IPR036097">
    <property type="entry name" value="HisK_dim/P_sf"/>
</dbReference>
<evidence type="ECO:0000313" key="23">
    <source>
        <dbReference type="Proteomes" id="UP001203423"/>
    </source>
</evidence>
<dbReference type="SMART" id="SM00388">
    <property type="entry name" value="HisKA"/>
    <property type="match status" value="1"/>
</dbReference>
<dbReference type="Gene3D" id="1.20.120.160">
    <property type="entry name" value="HPT domain"/>
    <property type="match status" value="1"/>
</dbReference>
<evidence type="ECO:0000256" key="11">
    <source>
        <dbReference type="ARBA" id="ARBA00022989"/>
    </source>
</evidence>
<feature type="modified residue" description="Phosphohistidine" evidence="14">
    <location>
        <position position="883"/>
    </location>
</feature>
<dbReference type="InterPro" id="IPR036641">
    <property type="entry name" value="HPT_dom_sf"/>
</dbReference>
<organism evidence="22 23">
    <name type="scientific">Shewanella surugensis</name>
    <dbReference type="NCBI Taxonomy" id="212020"/>
    <lineage>
        <taxon>Bacteria</taxon>
        <taxon>Pseudomonadati</taxon>
        <taxon>Pseudomonadota</taxon>
        <taxon>Gammaproteobacteria</taxon>
        <taxon>Alteromonadales</taxon>
        <taxon>Shewanellaceae</taxon>
        <taxon>Shewanella</taxon>
    </lineage>
</organism>
<gene>
    <name evidence="22" type="ORF">L2764_04190</name>
</gene>
<dbReference type="Gene3D" id="3.40.50.2300">
    <property type="match status" value="1"/>
</dbReference>
<dbReference type="Pfam" id="PF00072">
    <property type="entry name" value="Response_reg"/>
    <property type="match status" value="1"/>
</dbReference>
<keyword evidence="7 17" id="KW-0812">Transmembrane</keyword>
<dbReference type="InterPro" id="IPR008207">
    <property type="entry name" value="Sig_transdc_His_kin_Hpt_dom"/>
</dbReference>
<evidence type="ECO:0000256" key="14">
    <source>
        <dbReference type="PROSITE-ProRule" id="PRU00110"/>
    </source>
</evidence>
<keyword evidence="9 22" id="KW-0418">Kinase</keyword>
<evidence type="ECO:0000256" key="12">
    <source>
        <dbReference type="ARBA" id="ARBA00023012"/>
    </source>
</evidence>
<dbReference type="PANTHER" id="PTHR45339">
    <property type="entry name" value="HYBRID SIGNAL TRANSDUCTION HISTIDINE KINASE J"/>
    <property type="match status" value="1"/>
</dbReference>
<dbReference type="InterPro" id="IPR001789">
    <property type="entry name" value="Sig_transdc_resp-reg_receiver"/>
</dbReference>
<dbReference type="Pfam" id="PF01627">
    <property type="entry name" value="Hpt"/>
    <property type="match status" value="1"/>
</dbReference>
<evidence type="ECO:0000259" key="20">
    <source>
        <dbReference type="PROSITE" id="PS50885"/>
    </source>
</evidence>
<keyword evidence="23" id="KW-1185">Reference proteome</keyword>
<dbReference type="Gene3D" id="6.10.340.10">
    <property type="match status" value="1"/>
</dbReference>
<dbReference type="InterPro" id="IPR003594">
    <property type="entry name" value="HATPase_dom"/>
</dbReference>
<dbReference type="PROSITE" id="PS50885">
    <property type="entry name" value="HAMP"/>
    <property type="match status" value="1"/>
</dbReference>
<dbReference type="SUPFAM" id="SSF47226">
    <property type="entry name" value="Histidine-containing phosphotransfer domain, HPT domain"/>
    <property type="match status" value="1"/>
</dbReference>
<evidence type="ECO:0000256" key="6">
    <source>
        <dbReference type="ARBA" id="ARBA00022679"/>
    </source>
</evidence>
<dbReference type="Pfam" id="PF00512">
    <property type="entry name" value="HisKA"/>
    <property type="match status" value="1"/>
</dbReference>
<accession>A0ABT0L7M9</accession>
<dbReference type="InterPro" id="IPR036890">
    <property type="entry name" value="HATPase_C_sf"/>
</dbReference>
<dbReference type="EC" id="2.7.13.3" evidence="3"/>
<dbReference type="InterPro" id="IPR003660">
    <property type="entry name" value="HAMP_dom"/>
</dbReference>
<dbReference type="CDD" id="cd16922">
    <property type="entry name" value="HATPase_EvgS-ArcB-TorS-like"/>
    <property type="match status" value="1"/>
</dbReference>
<dbReference type="Gene3D" id="3.30.565.10">
    <property type="entry name" value="Histidine kinase-like ATPase, C-terminal domain"/>
    <property type="match status" value="1"/>
</dbReference>
<comment type="caution">
    <text evidence="22">The sequence shown here is derived from an EMBL/GenBank/DDBJ whole genome shotgun (WGS) entry which is preliminary data.</text>
</comment>
<keyword evidence="13 17" id="KW-0472">Membrane</keyword>
<feature type="modified residue" description="4-aspartylphosphate" evidence="15">
    <location>
        <position position="754"/>
    </location>
</feature>
<comment type="catalytic activity">
    <reaction evidence="1">
        <text>ATP + protein L-histidine = ADP + protein N-phospho-L-histidine.</text>
        <dbReference type="EC" id="2.7.13.3"/>
    </reaction>
</comment>
<evidence type="ECO:0000256" key="8">
    <source>
        <dbReference type="ARBA" id="ARBA00022741"/>
    </source>
</evidence>
<evidence type="ECO:0000256" key="1">
    <source>
        <dbReference type="ARBA" id="ARBA00000085"/>
    </source>
</evidence>
<dbReference type="CDD" id="cd00082">
    <property type="entry name" value="HisKA"/>
    <property type="match status" value="1"/>
</dbReference>
<reference evidence="22 23" key="1">
    <citation type="submission" date="2022-01" db="EMBL/GenBank/DDBJ databases">
        <title>Whole genome-based taxonomy of the Shewanellaceae.</title>
        <authorList>
            <person name="Martin-Rodriguez A.J."/>
        </authorList>
    </citation>
    <scope>NUCLEOTIDE SEQUENCE [LARGE SCALE GENOMIC DNA]</scope>
    <source>
        <strain evidence="22 23">DSM 17177</strain>
    </source>
</reference>
<dbReference type="PROSITE" id="PS50110">
    <property type="entry name" value="RESPONSE_REGULATORY"/>
    <property type="match status" value="1"/>
</dbReference>
<dbReference type="PRINTS" id="PR00344">
    <property type="entry name" value="BCTRLSENSOR"/>
</dbReference>
<dbReference type="GO" id="GO:0016301">
    <property type="term" value="F:kinase activity"/>
    <property type="evidence" value="ECO:0007669"/>
    <property type="project" value="UniProtKB-KW"/>
</dbReference>
<evidence type="ECO:0000259" key="21">
    <source>
        <dbReference type="PROSITE" id="PS50894"/>
    </source>
</evidence>
<dbReference type="SMART" id="SM00448">
    <property type="entry name" value="REC"/>
    <property type="match status" value="1"/>
</dbReference>
<evidence type="ECO:0000256" key="3">
    <source>
        <dbReference type="ARBA" id="ARBA00012438"/>
    </source>
</evidence>
<dbReference type="PROSITE" id="PS50894">
    <property type="entry name" value="HPT"/>
    <property type="match status" value="1"/>
</dbReference>
<dbReference type="Proteomes" id="UP001203423">
    <property type="component" value="Unassembled WGS sequence"/>
</dbReference>
<dbReference type="Pfam" id="PF02518">
    <property type="entry name" value="HATPase_c"/>
    <property type="match status" value="1"/>
</dbReference>
<protein>
    <recommendedName>
        <fullName evidence="3">histidine kinase</fullName>
        <ecNumber evidence="3">2.7.13.3</ecNumber>
    </recommendedName>
</protein>